<organism evidence="10 11">
    <name type="scientific">Lignipirellula cremea</name>
    <dbReference type="NCBI Taxonomy" id="2528010"/>
    <lineage>
        <taxon>Bacteria</taxon>
        <taxon>Pseudomonadati</taxon>
        <taxon>Planctomycetota</taxon>
        <taxon>Planctomycetia</taxon>
        <taxon>Pirellulales</taxon>
        <taxon>Pirellulaceae</taxon>
        <taxon>Lignipirellula</taxon>
    </lineage>
</organism>
<dbReference type="Proteomes" id="UP000317648">
    <property type="component" value="Chromosome"/>
</dbReference>
<dbReference type="FunFam" id="3.40.1160.10:FF:000018">
    <property type="entry name" value="Glutamate 5-kinase"/>
    <property type="match status" value="1"/>
</dbReference>
<dbReference type="PROSITE" id="PS00902">
    <property type="entry name" value="GLUTAMATE_5_KINASE"/>
    <property type="match status" value="1"/>
</dbReference>
<dbReference type="Gene3D" id="3.40.1160.10">
    <property type="entry name" value="Acetylglutamate kinase-like"/>
    <property type="match status" value="1"/>
</dbReference>
<dbReference type="Pfam" id="PF00696">
    <property type="entry name" value="AA_kinase"/>
    <property type="match status" value="1"/>
</dbReference>
<dbReference type="EC" id="2.7.2.11" evidence="8"/>
<name>A0A518DR30_9BACT</name>
<feature type="domain" description="PUA" evidence="9">
    <location>
        <begin position="287"/>
        <end position="370"/>
    </location>
</feature>
<evidence type="ECO:0000256" key="3">
    <source>
        <dbReference type="ARBA" id="ARBA00022650"/>
    </source>
</evidence>
<comment type="subcellular location">
    <subcellularLocation>
        <location evidence="8">Cytoplasm</location>
    </subcellularLocation>
</comment>
<dbReference type="Gene3D" id="2.30.130.10">
    <property type="entry name" value="PUA domain"/>
    <property type="match status" value="1"/>
</dbReference>
<dbReference type="GO" id="GO:0005524">
    <property type="term" value="F:ATP binding"/>
    <property type="evidence" value="ECO:0007669"/>
    <property type="project" value="UniProtKB-KW"/>
</dbReference>
<evidence type="ECO:0000256" key="7">
    <source>
        <dbReference type="ARBA" id="ARBA00022840"/>
    </source>
</evidence>
<proteinExistence type="inferred from homology"/>
<keyword evidence="6 8" id="KW-0418">Kinase</keyword>
<comment type="caution">
    <text evidence="8">Lacks conserved residue(s) required for the propagation of feature annotation.</text>
</comment>
<dbReference type="InterPro" id="IPR011529">
    <property type="entry name" value="Glu_5kinase"/>
</dbReference>
<dbReference type="SMART" id="SM00359">
    <property type="entry name" value="PUA"/>
    <property type="match status" value="1"/>
</dbReference>
<dbReference type="PANTHER" id="PTHR43654">
    <property type="entry name" value="GLUTAMATE 5-KINASE"/>
    <property type="match status" value="1"/>
</dbReference>
<feature type="binding site" evidence="8">
    <location>
        <position position="19"/>
    </location>
    <ligand>
        <name>ATP</name>
        <dbReference type="ChEBI" id="CHEBI:30616"/>
    </ligand>
</feature>
<dbReference type="InterPro" id="IPR005715">
    <property type="entry name" value="Glu_5kinase/COase_Synthase"/>
</dbReference>
<keyword evidence="1 8" id="KW-0963">Cytoplasm</keyword>
<reference evidence="10 11" key="1">
    <citation type="submission" date="2019-02" db="EMBL/GenBank/DDBJ databases">
        <title>Deep-cultivation of Planctomycetes and their phenomic and genomic characterization uncovers novel biology.</title>
        <authorList>
            <person name="Wiegand S."/>
            <person name="Jogler M."/>
            <person name="Boedeker C."/>
            <person name="Pinto D."/>
            <person name="Vollmers J."/>
            <person name="Rivas-Marin E."/>
            <person name="Kohn T."/>
            <person name="Peeters S.H."/>
            <person name="Heuer A."/>
            <person name="Rast P."/>
            <person name="Oberbeckmann S."/>
            <person name="Bunk B."/>
            <person name="Jeske O."/>
            <person name="Meyerdierks A."/>
            <person name="Storesund J.E."/>
            <person name="Kallscheuer N."/>
            <person name="Luecker S."/>
            <person name="Lage O.M."/>
            <person name="Pohl T."/>
            <person name="Merkel B.J."/>
            <person name="Hornburger P."/>
            <person name="Mueller R.-W."/>
            <person name="Bruemmer F."/>
            <person name="Labrenz M."/>
            <person name="Spormann A.M."/>
            <person name="Op den Camp H."/>
            <person name="Overmann J."/>
            <person name="Amann R."/>
            <person name="Jetten M.S.M."/>
            <person name="Mascher T."/>
            <person name="Medema M.H."/>
            <person name="Devos D.P."/>
            <person name="Kaster A.-K."/>
            <person name="Ovreas L."/>
            <person name="Rohde M."/>
            <person name="Galperin M.Y."/>
            <person name="Jogler C."/>
        </authorList>
    </citation>
    <scope>NUCLEOTIDE SEQUENCE [LARGE SCALE GENOMIC DNA]</scope>
    <source>
        <strain evidence="10 11">Pla85_3_4</strain>
    </source>
</reference>
<dbReference type="EMBL" id="CP036433">
    <property type="protein sequence ID" value="QDU94295.1"/>
    <property type="molecule type" value="Genomic_DNA"/>
</dbReference>
<comment type="similarity">
    <text evidence="8">Belongs to the glutamate 5-kinase family.</text>
</comment>
<feature type="binding site" evidence="8">
    <location>
        <position position="160"/>
    </location>
    <ligand>
        <name>substrate</name>
    </ligand>
</feature>
<comment type="function">
    <text evidence="8">Catalyzes the transfer of a phosphate group to glutamate to form L-glutamate 5-phosphate.</text>
</comment>
<evidence type="ECO:0000256" key="2">
    <source>
        <dbReference type="ARBA" id="ARBA00022605"/>
    </source>
</evidence>
<dbReference type="InterPro" id="IPR001048">
    <property type="entry name" value="Asp/Glu/Uridylate_kinase"/>
</dbReference>
<dbReference type="PIRSF" id="PIRSF000729">
    <property type="entry name" value="GK"/>
    <property type="match status" value="1"/>
</dbReference>
<dbReference type="PROSITE" id="PS50890">
    <property type="entry name" value="PUA"/>
    <property type="match status" value="1"/>
</dbReference>
<dbReference type="InterPro" id="IPR041739">
    <property type="entry name" value="G5K_ProB"/>
</dbReference>
<dbReference type="PANTHER" id="PTHR43654:SF1">
    <property type="entry name" value="ISOPENTENYL PHOSPHATE KINASE"/>
    <property type="match status" value="1"/>
</dbReference>
<sequence length="380" mass="41162">MTDELRRQIAAAAHTVVVKVGTRVLTRDDGALSQDRIERLCAELHAMMEAGKNVILVSSGAVGAGMNRLNLKSRPADVAQLQAVAAVGQARLMQIYDQSLQRYGRHAAQVLLTVGDFNDRNRYLNVRNTLLALQKFGAVPIINENDTVAVDELTATFGDNDRLAALVTNLIRAPLLIILSDVAGLYSGDPSLPDSRIVPTIRQLDEEVYKLVRDRKTGFSKGGMASKLEAARIVTTAGENAIIASGRDLGVLEAIMAGEPVGTLIVGQEKSVSPWKRWLGYTVRPCGRIYVDDGARRAIAENGRSLLAIGITSVDGPFDKGDLIALYDSAGREVARGLSNYSADDLEKIKGLRSEFITQVLGRFPYDEVIHRDNLAVVGK</sequence>
<dbReference type="InterPro" id="IPR001057">
    <property type="entry name" value="Glu/AcGlu_kinase"/>
</dbReference>
<dbReference type="PRINTS" id="PR00474">
    <property type="entry name" value="GLU5KINASE"/>
</dbReference>
<gene>
    <name evidence="8 10" type="primary">proB</name>
    <name evidence="10" type="ORF">Pla8534_20840</name>
</gene>
<dbReference type="HAMAP" id="MF_00456">
    <property type="entry name" value="ProB"/>
    <property type="match status" value="1"/>
</dbReference>
<dbReference type="InterPro" id="IPR002478">
    <property type="entry name" value="PUA"/>
</dbReference>
<keyword evidence="2 8" id="KW-0028">Amino-acid biosynthesis</keyword>
<dbReference type="GO" id="GO:0004349">
    <property type="term" value="F:glutamate 5-kinase activity"/>
    <property type="evidence" value="ECO:0007669"/>
    <property type="project" value="UniProtKB-UniRule"/>
</dbReference>
<evidence type="ECO:0000256" key="5">
    <source>
        <dbReference type="ARBA" id="ARBA00022741"/>
    </source>
</evidence>
<dbReference type="Pfam" id="PF01472">
    <property type="entry name" value="PUA"/>
    <property type="match status" value="1"/>
</dbReference>
<dbReference type="SUPFAM" id="SSF88697">
    <property type="entry name" value="PUA domain-like"/>
    <property type="match status" value="1"/>
</dbReference>
<dbReference type="InterPro" id="IPR015947">
    <property type="entry name" value="PUA-like_sf"/>
</dbReference>
<evidence type="ECO:0000256" key="1">
    <source>
        <dbReference type="ARBA" id="ARBA00022490"/>
    </source>
</evidence>
<dbReference type="CDD" id="cd21157">
    <property type="entry name" value="PUA_G5K"/>
    <property type="match status" value="1"/>
</dbReference>
<evidence type="ECO:0000313" key="11">
    <source>
        <dbReference type="Proteomes" id="UP000317648"/>
    </source>
</evidence>
<comment type="pathway">
    <text evidence="8">Amino-acid biosynthesis; L-proline biosynthesis; L-glutamate 5-semialdehyde from L-glutamate: step 1/2.</text>
</comment>
<protein>
    <recommendedName>
        <fullName evidence="8">Glutamate 5-kinase</fullName>
        <ecNumber evidence="8">2.7.2.11</ecNumber>
    </recommendedName>
    <alternativeName>
        <fullName evidence="8">Gamma-glutamyl kinase</fullName>
        <shortName evidence="8">GK</shortName>
    </alternativeName>
</protein>
<keyword evidence="11" id="KW-1185">Reference proteome</keyword>
<comment type="catalytic activity">
    <reaction evidence="8">
        <text>L-glutamate + ATP = L-glutamyl 5-phosphate + ADP</text>
        <dbReference type="Rhea" id="RHEA:14877"/>
        <dbReference type="ChEBI" id="CHEBI:29985"/>
        <dbReference type="ChEBI" id="CHEBI:30616"/>
        <dbReference type="ChEBI" id="CHEBI:58274"/>
        <dbReference type="ChEBI" id="CHEBI:456216"/>
        <dbReference type="EC" id="2.7.2.11"/>
    </reaction>
</comment>
<dbReference type="InterPro" id="IPR036393">
    <property type="entry name" value="AceGlu_kinase-like_sf"/>
</dbReference>
<keyword evidence="4 8" id="KW-0808">Transferase</keyword>
<evidence type="ECO:0000256" key="4">
    <source>
        <dbReference type="ARBA" id="ARBA00022679"/>
    </source>
</evidence>
<dbReference type="GO" id="GO:0003723">
    <property type="term" value="F:RNA binding"/>
    <property type="evidence" value="ECO:0007669"/>
    <property type="project" value="InterPro"/>
</dbReference>
<dbReference type="FunFam" id="2.30.130.10:FF:000007">
    <property type="entry name" value="Glutamate 5-kinase"/>
    <property type="match status" value="1"/>
</dbReference>
<feature type="binding site" evidence="8">
    <location>
        <position position="59"/>
    </location>
    <ligand>
        <name>substrate</name>
    </ligand>
</feature>
<dbReference type="OrthoDB" id="9804434at2"/>
<dbReference type="InterPro" id="IPR036974">
    <property type="entry name" value="PUA_sf"/>
</dbReference>
<keyword evidence="7 8" id="KW-0067">ATP-binding</keyword>
<feature type="binding site" evidence="8">
    <location>
        <begin position="180"/>
        <end position="181"/>
    </location>
    <ligand>
        <name>ATP</name>
        <dbReference type="ChEBI" id="CHEBI:30616"/>
    </ligand>
</feature>
<keyword evidence="3 8" id="KW-0641">Proline biosynthesis</keyword>
<dbReference type="CDD" id="cd04242">
    <property type="entry name" value="AAK_G5K_ProB"/>
    <property type="match status" value="1"/>
</dbReference>
<feature type="binding site" evidence="8">
    <location>
        <position position="146"/>
    </location>
    <ligand>
        <name>substrate</name>
    </ligand>
</feature>
<evidence type="ECO:0000256" key="6">
    <source>
        <dbReference type="ARBA" id="ARBA00022777"/>
    </source>
</evidence>
<dbReference type="KEGG" id="lcre:Pla8534_20840"/>
<accession>A0A518DR30</accession>
<dbReference type="NCBIfam" id="TIGR01027">
    <property type="entry name" value="proB"/>
    <property type="match status" value="1"/>
</dbReference>
<dbReference type="SUPFAM" id="SSF53633">
    <property type="entry name" value="Carbamate kinase-like"/>
    <property type="match status" value="1"/>
</dbReference>
<evidence type="ECO:0000259" key="9">
    <source>
        <dbReference type="SMART" id="SM00359"/>
    </source>
</evidence>
<dbReference type="InterPro" id="IPR019797">
    <property type="entry name" value="Glutamate_5-kinase_CS"/>
</dbReference>
<dbReference type="AlphaFoldDB" id="A0A518DR30"/>
<dbReference type="UniPathway" id="UPA00098">
    <property type="reaction ID" value="UER00359"/>
</dbReference>
<dbReference type="RefSeq" id="WP_145052465.1">
    <property type="nucleotide sequence ID" value="NZ_CP036433.1"/>
</dbReference>
<dbReference type="GO" id="GO:0005829">
    <property type="term" value="C:cytosol"/>
    <property type="evidence" value="ECO:0007669"/>
    <property type="project" value="TreeGrafter"/>
</dbReference>
<dbReference type="GO" id="GO:0055129">
    <property type="term" value="P:L-proline biosynthetic process"/>
    <property type="evidence" value="ECO:0007669"/>
    <property type="project" value="UniProtKB-UniRule"/>
</dbReference>
<evidence type="ECO:0000313" key="10">
    <source>
        <dbReference type="EMBL" id="QDU94295.1"/>
    </source>
</evidence>
<evidence type="ECO:0000256" key="8">
    <source>
        <dbReference type="HAMAP-Rule" id="MF_00456"/>
    </source>
</evidence>
<keyword evidence="5 8" id="KW-0547">Nucleotide-binding</keyword>